<feature type="non-terminal residue" evidence="2">
    <location>
        <position position="1"/>
    </location>
</feature>
<dbReference type="Gene3D" id="2.70.170.10">
    <property type="entry name" value="Neurotransmitter-gated ion-channel ligand-binding domain"/>
    <property type="match status" value="1"/>
</dbReference>
<evidence type="ECO:0000313" key="2">
    <source>
        <dbReference type="EMBL" id="PIO62837.1"/>
    </source>
</evidence>
<dbReference type="GO" id="GO:0005230">
    <property type="term" value="F:extracellular ligand-gated monoatomic ion channel activity"/>
    <property type="evidence" value="ECO:0007669"/>
    <property type="project" value="InterPro"/>
</dbReference>
<keyword evidence="3" id="KW-1185">Reference proteome</keyword>
<dbReference type="Pfam" id="PF02931">
    <property type="entry name" value="Neur_chan_LBD"/>
    <property type="match status" value="1"/>
</dbReference>
<dbReference type="GO" id="GO:0016020">
    <property type="term" value="C:membrane"/>
    <property type="evidence" value="ECO:0007669"/>
    <property type="project" value="InterPro"/>
</dbReference>
<reference evidence="2 3" key="1">
    <citation type="submission" date="2015-09" db="EMBL/GenBank/DDBJ databases">
        <title>Draft genome of the parasitic nematode Teladorsagia circumcincta isolate WARC Sus (inbred).</title>
        <authorList>
            <person name="Mitreva M."/>
        </authorList>
    </citation>
    <scope>NUCLEOTIDE SEQUENCE [LARGE SCALE GENOMIC DNA]</scope>
    <source>
        <strain evidence="2 3">S</strain>
    </source>
</reference>
<dbReference type="Proteomes" id="UP000230423">
    <property type="component" value="Unassembled WGS sequence"/>
</dbReference>
<dbReference type="SUPFAM" id="SSF63712">
    <property type="entry name" value="Nicotinic receptor ligand binding domain-like"/>
    <property type="match status" value="1"/>
</dbReference>
<accession>A0A2G9TY20</accession>
<organism evidence="2 3">
    <name type="scientific">Teladorsagia circumcincta</name>
    <name type="common">Brown stomach worm</name>
    <name type="synonym">Ostertagia circumcincta</name>
    <dbReference type="NCBI Taxonomy" id="45464"/>
    <lineage>
        <taxon>Eukaryota</taxon>
        <taxon>Metazoa</taxon>
        <taxon>Ecdysozoa</taxon>
        <taxon>Nematoda</taxon>
        <taxon>Chromadorea</taxon>
        <taxon>Rhabditida</taxon>
        <taxon>Rhabditina</taxon>
        <taxon>Rhabditomorpha</taxon>
        <taxon>Strongyloidea</taxon>
        <taxon>Trichostrongylidae</taxon>
        <taxon>Teladorsagia</taxon>
    </lineage>
</organism>
<gene>
    <name evidence="2" type="ORF">TELCIR_15589</name>
</gene>
<protein>
    <recommendedName>
        <fullName evidence="1">Neurotransmitter-gated ion-channel ligand-binding domain-containing protein</fullName>
    </recommendedName>
</protein>
<evidence type="ECO:0000259" key="1">
    <source>
        <dbReference type="Pfam" id="PF02931"/>
    </source>
</evidence>
<dbReference type="InterPro" id="IPR006202">
    <property type="entry name" value="Neur_chan_lig-bd"/>
</dbReference>
<dbReference type="OrthoDB" id="5861496at2759"/>
<name>A0A2G9TY20_TELCI</name>
<feature type="domain" description="Neurotransmitter-gated ion-channel ligand-binding" evidence="1">
    <location>
        <begin position="50"/>
        <end position="162"/>
    </location>
</feature>
<dbReference type="InterPro" id="IPR036734">
    <property type="entry name" value="Neur_chan_lig-bd_sf"/>
</dbReference>
<dbReference type="AlphaFoldDB" id="A0A2G9TY20"/>
<evidence type="ECO:0000313" key="3">
    <source>
        <dbReference type="Proteomes" id="UP000230423"/>
    </source>
</evidence>
<sequence length="219" mass="25025">ITSEKDPKEENRNSYMYRATIQKKTSSKPVYRRTYGSVDVYVVVNGAHLSDDILRTSITLEQTWTDSRLLFKGVSEVPLPANVHPWQPDTVIINALRSECSMTSSFLNYDGTLRRRQLLSFKVPCEESSALDHEAIECPIELTSFSNRGVDKITYNIEHVDIERVARFTNSTVAYAKLQDHHKRSSHLATVLLFIQKPHHMVGDLIDEVSRATKSLEHH</sequence>
<dbReference type="EMBL" id="KZ351603">
    <property type="protein sequence ID" value="PIO62837.1"/>
    <property type="molecule type" value="Genomic_DNA"/>
</dbReference>
<proteinExistence type="predicted"/>